<dbReference type="Gene3D" id="3.40.830.10">
    <property type="entry name" value="LigB-like"/>
    <property type="match status" value="1"/>
</dbReference>
<dbReference type="GO" id="GO:0016702">
    <property type="term" value="F:oxidoreductase activity, acting on single donors with incorporation of molecular oxygen, incorporation of two atoms of oxygen"/>
    <property type="evidence" value="ECO:0007669"/>
    <property type="project" value="UniProtKB-ARBA"/>
</dbReference>
<dbReference type="Proteomes" id="UP000019681">
    <property type="component" value="Unassembled WGS sequence"/>
</dbReference>
<dbReference type="InterPro" id="IPR027623">
    <property type="entry name" value="AmmeMemoSam_A"/>
</dbReference>
<evidence type="ECO:0000313" key="3">
    <source>
        <dbReference type="Proteomes" id="UP000019681"/>
    </source>
</evidence>
<dbReference type="STRING" id="1403537.Q428_13700"/>
<dbReference type="NCBIfam" id="TIGR04336">
    <property type="entry name" value="AmmeMemoSam_B"/>
    <property type="match status" value="1"/>
</dbReference>
<dbReference type="Gene3D" id="3.30.1490.150">
    <property type="entry name" value="Hypothetical protein ph0010, domain 2"/>
    <property type="match status" value="1"/>
</dbReference>
<dbReference type="InterPro" id="IPR002733">
    <property type="entry name" value="AMMECR1_domain"/>
</dbReference>
<dbReference type="CDD" id="cd07951">
    <property type="entry name" value="ED_3B_N_AMMECR1"/>
    <property type="match status" value="1"/>
</dbReference>
<gene>
    <name evidence="2" type="ORF">Q428_13700</name>
</gene>
<dbReference type="InterPro" id="IPR023473">
    <property type="entry name" value="AMMECR1"/>
</dbReference>
<dbReference type="InterPro" id="IPR036071">
    <property type="entry name" value="AMMECR1_dom_sf"/>
</dbReference>
<dbReference type="SUPFAM" id="SSF143447">
    <property type="entry name" value="AMMECR1-like"/>
    <property type="match status" value="1"/>
</dbReference>
<dbReference type="InterPro" id="IPR027485">
    <property type="entry name" value="AMMECR1_N"/>
</dbReference>
<dbReference type="OrthoDB" id="159752at2"/>
<evidence type="ECO:0000259" key="1">
    <source>
        <dbReference type="PROSITE" id="PS51112"/>
    </source>
</evidence>
<dbReference type="Gene3D" id="3.30.700.20">
    <property type="entry name" value="Hypothetical protein ph0010, domain 1"/>
    <property type="match status" value="1"/>
</dbReference>
<keyword evidence="3" id="KW-1185">Reference proteome</keyword>
<dbReference type="NCBIfam" id="TIGR04335">
    <property type="entry name" value="AmmeMemoSam_A"/>
    <property type="match status" value="1"/>
</dbReference>
<name>A0A017RRT6_9CLOT</name>
<dbReference type="EMBL" id="AZQP01000063">
    <property type="protein sequence ID" value="EYE87362.1"/>
    <property type="molecule type" value="Genomic_DNA"/>
</dbReference>
<dbReference type="Pfam" id="PF01871">
    <property type="entry name" value="AMMECR1"/>
    <property type="match status" value="1"/>
</dbReference>
<proteinExistence type="predicted"/>
<dbReference type="SUPFAM" id="SSF53213">
    <property type="entry name" value="LigB-like"/>
    <property type="match status" value="1"/>
</dbReference>
<dbReference type="PANTHER" id="PTHR13016">
    <property type="entry name" value="AMMECR1 HOMOLOG"/>
    <property type="match status" value="1"/>
</dbReference>
<dbReference type="PROSITE" id="PS51112">
    <property type="entry name" value="AMMECR1"/>
    <property type="match status" value="1"/>
</dbReference>
<dbReference type="Pfam" id="PF02900">
    <property type="entry name" value="LigB"/>
    <property type="match status" value="1"/>
</dbReference>
<dbReference type="AlphaFoldDB" id="A0A017RRT6"/>
<dbReference type="InterPro" id="IPR004183">
    <property type="entry name" value="Xdiol_dOase_suB"/>
</dbReference>
<organism evidence="2 3">
    <name type="scientific">Fervidicella metallireducens AeB</name>
    <dbReference type="NCBI Taxonomy" id="1403537"/>
    <lineage>
        <taxon>Bacteria</taxon>
        <taxon>Bacillati</taxon>
        <taxon>Bacillota</taxon>
        <taxon>Clostridia</taxon>
        <taxon>Eubacteriales</taxon>
        <taxon>Clostridiaceae</taxon>
        <taxon>Fervidicella</taxon>
    </lineage>
</organism>
<evidence type="ECO:0000313" key="2">
    <source>
        <dbReference type="EMBL" id="EYE87362.1"/>
    </source>
</evidence>
<dbReference type="PANTHER" id="PTHR13016:SF0">
    <property type="entry name" value="AMME SYNDROME CANDIDATE GENE 1 PROTEIN"/>
    <property type="match status" value="1"/>
</dbReference>
<protein>
    <recommendedName>
        <fullName evidence="1">AMMECR1 domain-containing protein</fullName>
    </recommendedName>
</protein>
<reference evidence="2 3" key="1">
    <citation type="journal article" date="2014" name="Genome Announc.">
        <title>Draft Genome Sequence of Fervidicella metallireducens Strain AeBT, an Iron-Reducing Thermoanaerobe from the Great Artesian Basin.</title>
        <authorList>
            <person name="Patel B.K."/>
        </authorList>
    </citation>
    <scope>NUCLEOTIDE SEQUENCE [LARGE SCALE GENOMIC DNA]</scope>
    <source>
        <strain evidence="2 3">AeB</strain>
    </source>
</reference>
<dbReference type="RefSeq" id="WP_035381556.1">
    <property type="nucleotide sequence ID" value="NZ_AZQP01000063.1"/>
</dbReference>
<accession>A0A017RRT6</accession>
<dbReference type="GO" id="GO:0008198">
    <property type="term" value="F:ferrous iron binding"/>
    <property type="evidence" value="ECO:0007669"/>
    <property type="project" value="InterPro"/>
</dbReference>
<feature type="domain" description="AMMECR1" evidence="1">
    <location>
        <begin position="298"/>
        <end position="469"/>
    </location>
</feature>
<sequence>MGQILGYYVMPHPPIMLPEVGRGEEKKVQKTIDACYNIAQEIEKLKPEAIIIITPHGPMFKDAVAISNVPNIQGDFRRFGAPYVKLNCNVNMQLSDTIIKHAENYDVSAVAINHNSLKEYDEFCELDHGALVPLYHINKHYTDYEIVHITYGLLSKIELYKFGKAIKEAVEEDEFNAVIIASGDLSHRLSSSGPYDYSPYGREFDEKIVKLISEGDVEGIFTLDKKLIKEAGECGLRSFYIMFGAGDGYKLKGEVLSYEGPFGVGYGVIKLRAIEKSNNSILDTLIEGENREFEIKRNDEDVYVRLARESLENFIRSGKYIDIPEYIPDELRKNSAGVFISIKKDGELRGCIGTILPTTDNIANEIIRNAVEAGQYDPRFYPIEEEELSDLDISVDVLTMPEKASIGELNPKRFGVIVRKGRRTGLLLPDLEGIDTVEEQLRIALRKAGIDEDEDYQIEKFEVIRHGAK</sequence>
<comment type="caution">
    <text evidence="2">The sequence shown here is derived from an EMBL/GenBank/DDBJ whole genome shotgun (WGS) entry which is preliminary data.</text>
</comment>